<organism evidence="2">
    <name type="scientific">Anguilla anguilla</name>
    <name type="common">European freshwater eel</name>
    <name type="synonym">Muraena anguilla</name>
    <dbReference type="NCBI Taxonomy" id="7936"/>
    <lineage>
        <taxon>Eukaryota</taxon>
        <taxon>Metazoa</taxon>
        <taxon>Chordata</taxon>
        <taxon>Craniata</taxon>
        <taxon>Vertebrata</taxon>
        <taxon>Euteleostomi</taxon>
        <taxon>Actinopterygii</taxon>
        <taxon>Neopterygii</taxon>
        <taxon>Teleostei</taxon>
        <taxon>Anguilliformes</taxon>
        <taxon>Anguillidae</taxon>
        <taxon>Anguilla</taxon>
    </lineage>
</organism>
<accession>A0A0E9TZ57</accession>
<evidence type="ECO:0008006" key="3">
    <source>
        <dbReference type="Google" id="ProtNLM"/>
    </source>
</evidence>
<sequence>MTACSVWLLHLAASTTEHRESGCQPATQRDWACLLQTAHHPQTAALHSTSDITHGPPPLCSTC</sequence>
<name>A0A0E9TZ57_ANGAN</name>
<proteinExistence type="predicted"/>
<reference evidence="2" key="2">
    <citation type="journal article" date="2015" name="Fish Shellfish Immunol.">
        <title>Early steps in the European eel (Anguilla anguilla)-Vibrio vulnificus interaction in the gills: Role of the RtxA13 toxin.</title>
        <authorList>
            <person name="Callol A."/>
            <person name="Pajuelo D."/>
            <person name="Ebbesson L."/>
            <person name="Teles M."/>
            <person name="MacKenzie S."/>
            <person name="Amaro C."/>
        </authorList>
    </citation>
    <scope>NUCLEOTIDE SEQUENCE</scope>
</reference>
<reference evidence="2" key="1">
    <citation type="submission" date="2014-11" db="EMBL/GenBank/DDBJ databases">
        <authorList>
            <person name="Amaro Gonzalez C."/>
        </authorList>
    </citation>
    <scope>NUCLEOTIDE SEQUENCE</scope>
</reference>
<feature type="chain" id="PRO_5002433097" description="Secreted protein" evidence="1">
    <location>
        <begin position="19"/>
        <end position="63"/>
    </location>
</feature>
<protein>
    <recommendedName>
        <fullName evidence="3">Secreted protein</fullName>
    </recommendedName>
</protein>
<feature type="signal peptide" evidence="1">
    <location>
        <begin position="1"/>
        <end position="18"/>
    </location>
</feature>
<dbReference type="EMBL" id="GBXM01049766">
    <property type="protein sequence ID" value="JAH58811.1"/>
    <property type="molecule type" value="Transcribed_RNA"/>
</dbReference>
<dbReference type="AlphaFoldDB" id="A0A0E9TZ57"/>
<keyword evidence="1" id="KW-0732">Signal</keyword>
<evidence type="ECO:0000313" key="2">
    <source>
        <dbReference type="EMBL" id="JAH58811.1"/>
    </source>
</evidence>
<evidence type="ECO:0000256" key="1">
    <source>
        <dbReference type="SAM" id="SignalP"/>
    </source>
</evidence>